<dbReference type="EMBL" id="NWSL01000036">
    <property type="protein sequence ID" value="PDS47826.1"/>
    <property type="molecule type" value="Genomic_DNA"/>
</dbReference>
<sequence length="230" mass="27120">MIEFRDRMEPVLKELNLRTRTQTNEAGIEVYFVSRSRKVDPFLSHSSVSIFFEDREETGLVEASWERAYLAVEQHEPRPLGDTGWFHRRWWGSVYLDLPADPEEMWQFIERNFREQPFIFMEPVPPMEIENEHLVDAFYAIDRVRKDDRIEELNIDRLSTDEGVVESLVFEDVNGREVRLEFHRTGEKGRAFIDGEPAGTFDVYSEKRVASLASALYTGHDAYAEYFLRK</sequence>
<evidence type="ECO:0000313" key="1">
    <source>
        <dbReference type="EMBL" id="PDS47826.1"/>
    </source>
</evidence>
<keyword evidence="2" id="KW-1185">Reference proteome</keyword>
<gene>
    <name evidence="1" type="ORF">CO662_32830</name>
</gene>
<dbReference type="Proteomes" id="UP000219972">
    <property type="component" value="Unassembled WGS sequence"/>
</dbReference>
<protein>
    <recommendedName>
        <fullName evidence="3">DUF4304 domain-containing protein</fullName>
    </recommendedName>
</protein>
<reference evidence="1 2" key="1">
    <citation type="submission" date="2017-09" db="EMBL/GenBank/DDBJ databases">
        <title>Comparative genomics of rhizobia isolated from Phaseolus vulgaris in China.</title>
        <authorList>
            <person name="Tong W."/>
        </authorList>
    </citation>
    <scope>NUCLEOTIDE SEQUENCE [LARGE SCALE GENOMIC DNA]</scope>
    <source>
        <strain evidence="1 2">Y27</strain>
    </source>
</reference>
<name>A0ABX4IY34_9HYPH</name>
<organism evidence="1 2">
    <name type="scientific">Rhizobium anhuiense</name>
    <dbReference type="NCBI Taxonomy" id="1184720"/>
    <lineage>
        <taxon>Bacteria</taxon>
        <taxon>Pseudomonadati</taxon>
        <taxon>Pseudomonadota</taxon>
        <taxon>Alphaproteobacteria</taxon>
        <taxon>Hyphomicrobiales</taxon>
        <taxon>Rhizobiaceae</taxon>
        <taxon>Rhizobium/Agrobacterium group</taxon>
        <taxon>Rhizobium</taxon>
    </lineage>
</organism>
<evidence type="ECO:0008006" key="3">
    <source>
        <dbReference type="Google" id="ProtNLM"/>
    </source>
</evidence>
<accession>A0ABX4IY34</accession>
<evidence type="ECO:0000313" key="2">
    <source>
        <dbReference type="Proteomes" id="UP000219972"/>
    </source>
</evidence>
<proteinExistence type="predicted"/>
<comment type="caution">
    <text evidence="1">The sequence shown here is derived from an EMBL/GenBank/DDBJ whole genome shotgun (WGS) entry which is preliminary data.</text>
</comment>